<dbReference type="GO" id="GO:0090729">
    <property type="term" value="F:toxin activity"/>
    <property type="evidence" value="ECO:0007669"/>
    <property type="project" value="UniProtKB-KW"/>
</dbReference>
<comment type="function">
    <text evidence="8">Toxic component of a toxin-antitoxin (TA) system. An RNase.</text>
</comment>
<dbReference type="GO" id="GO:0000287">
    <property type="term" value="F:magnesium ion binding"/>
    <property type="evidence" value="ECO:0007669"/>
    <property type="project" value="UniProtKB-UniRule"/>
</dbReference>
<keyword evidence="5 8" id="KW-0378">Hydrolase</keyword>
<dbReference type="Proteomes" id="UP000315525">
    <property type="component" value="Unassembled WGS sequence"/>
</dbReference>
<evidence type="ECO:0000256" key="3">
    <source>
        <dbReference type="ARBA" id="ARBA00022722"/>
    </source>
</evidence>
<reference evidence="10 11" key="1">
    <citation type="submission" date="2019-03" db="EMBL/GenBank/DDBJ databases">
        <title>Metabolic potential of uncultured bacteria and archaea associated with petroleum seepage in deep-sea sediments.</title>
        <authorList>
            <person name="Dong X."/>
            <person name="Hubert C."/>
        </authorList>
    </citation>
    <scope>NUCLEOTIDE SEQUENCE [LARGE SCALE GENOMIC DNA]</scope>
    <source>
        <strain evidence="10">E44_bin18</strain>
    </source>
</reference>
<evidence type="ECO:0000256" key="8">
    <source>
        <dbReference type="HAMAP-Rule" id="MF_00265"/>
    </source>
</evidence>
<dbReference type="HAMAP" id="MF_00265">
    <property type="entry name" value="VapC_Nob1"/>
    <property type="match status" value="1"/>
</dbReference>
<accession>A0A523UNQ7</accession>
<keyword evidence="6 8" id="KW-0460">Magnesium</keyword>
<comment type="similarity">
    <text evidence="7 8">Belongs to the PINc/VapC protein family.</text>
</comment>
<gene>
    <name evidence="8" type="primary">vapC</name>
    <name evidence="10" type="ORF">E3J62_11345</name>
</gene>
<dbReference type="Pfam" id="PF01850">
    <property type="entry name" value="PIN"/>
    <property type="match status" value="1"/>
</dbReference>
<dbReference type="EMBL" id="SOJN01000139">
    <property type="protein sequence ID" value="TET44075.1"/>
    <property type="molecule type" value="Genomic_DNA"/>
</dbReference>
<dbReference type="GO" id="GO:0016787">
    <property type="term" value="F:hydrolase activity"/>
    <property type="evidence" value="ECO:0007669"/>
    <property type="project" value="UniProtKB-KW"/>
</dbReference>
<keyword evidence="8" id="KW-0800">Toxin</keyword>
<dbReference type="EC" id="3.1.-.-" evidence="8"/>
<feature type="domain" description="PIN" evidence="9">
    <location>
        <begin position="6"/>
        <end position="122"/>
    </location>
</feature>
<evidence type="ECO:0000313" key="10">
    <source>
        <dbReference type="EMBL" id="TET44075.1"/>
    </source>
</evidence>
<dbReference type="InterPro" id="IPR029060">
    <property type="entry name" value="PIN-like_dom_sf"/>
</dbReference>
<dbReference type="CDD" id="cd18758">
    <property type="entry name" value="PIN_MtVapC3-like"/>
    <property type="match status" value="1"/>
</dbReference>
<dbReference type="PANTHER" id="PTHR33653">
    <property type="entry name" value="RIBONUCLEASE VAPC2"/>
    <property type="match status" value="1"/>
</dbReference>
<dbReference type="AlphaFoldDB" id="A0A523UNQ7"/>
<feature type="binding site" evidence="8">
    <location>
        <position position="99"/>
    </location>
    <ligand>
        <name>Mg(2+)</name>
        <dbReference type="ChEBI" id="CHEBI:18420"/>
    </ligand>
</feature>
<evidence type="ECO:0000256" key="6">
    <source>
        <dbReference type="ARBA" id="ARBA00022842"/>
    </source>
</evidence>
<evidence type="ECO:0000256" key="1">
    <source>
        <dbReference type="ARBA" id="ARBA00001946"/>
    </source>
</evidence>
<dbReference type="Gene3D" id="3.40.50.1010">
    <property type="entry name" value="5'-nuclease"/>
    <property type="match status" value="1"/>
</dbReference>
<proteinExistence type="inferred from homology"/>
<evidence type="ECO:0000313" key="11">
    <source>
        <dbReference type="Proteomes" id="UP000315525"/>
    </source>
</evidence>
<organism evidence="10 11">
    <name type="scientific">candidate division TA06 bacterium</name>
    <dbReference type="NCBI Taxonomy" id="2250710"/>
    <lineage>
        <taxon>Bacteria</taxon>
        <taxon>Bacteria division TA06</taxon>
    </lineage>
</organism>
<evidence type="ECO:0000256" key="4">
    <source>
        <dbReference type="ARBA" id="ARBA00022723"/>
    </source>
</evidence>
<protein>
    <recommendedName>
        <fullName evidence="8">Ribonuclease VapC</fullName>
        <shortName evidence="8">RNase VapC</shortName>
        <ecNumber evidence="8">3.1.-.-</ecNumber>
    </recommendedName>
    <alternativeName>
        <fullName evidence="8">Toxin VapC</fullName>
    </alternativeName>
</protein>
<evidence type="ECO:0000256" key="7">
    <source>
        <dbReference type="ARBA" id="ARBA00038093"/>
    </source>
</evidence>
<dbReference type="GO" id="GO:0004540">
    <property type="term" value="F:RNA nuclease activity"/>
    <property type="evidence" value="ECO:0007669"/>
    <property type="project" value="InterPro"/>
</dbReference>
<evidence type="ECO:0000259" key="9">
    <source>
        <dbReference type="Pfam" id="PF01850"/>
    </source>
</evidence>
<feature type="binding site" evidence="8">
    <location>
        <position position="9"/>
    </location>
    <ligand>
        <name>Mg(2+)</name>
        <dbReference type="ChEBI" id="CHEBI:18420"/>
    </ligand>
</feature>
<sequence>MTDGLVLIDTSVWILALRRRADEKTKELVSRILDQDRAATCGMISVELLGGARSRKEYEELSKDLEALHYLPTPEPTWRKVSLLGLGLRAKGVSAPYTDLLIAQIAMDNGCTLLHSDSHFNLIAPHVNLRVQNAPK</sequence>
<dbReference type="SUPFAM" id="SSF88723">
    <property type="entry name" value="PIN domain-like"/>
    <property type="match status" value="1"/>
</dbReference>
<evidence type="ECO:0000256" key="5">
    <source>
        <dbReference type="ARBA" id="ARBA00022801"/>
    </source>
</evidence>
<dbReference type="InterPro" id="IPR022907">
    <property type="entry name" value="VapC_family"/>
</dbReference>
<evidence type="ECO:0000256" key="2">
    <source>
        <dbReference type="ARBA" id="ARBA00022649"/>
    </source>
</evidence>
<comment type="caution">
    <text evidence="10">The sequence shown here is derived from an EMBL/GenBank/DDBJ whole genome shotgun (WGS) entry which is preliminary data.</text>
</comment>
<dbReference type="InterPro" id="IPR002716">
    <property type="entry name" value="PIN_dom"/>
</dbReference>
<keyword evidence="4 8" id="KW-0479">Metal-binding</keyword>
<keyword evidence="2 8" id="KW-1277">Toxin-antitoxin system</keyword>
<comment type="cofactor">
    <cofactor evidence="1 8">
        <name>Mg(2+)</name>
        <dbReference type="ChEBI" id="CHEBI:18420"/>
    </cofactor>
</comment>
<dbReference type="PANTHER" id="PTHR33653:SF1">
    <property type="entry name" value="RIBONUCLEASE VAPC2"/>
    <property type="match status" value="1"/>
</dbReference>
<keyword evidence="3 8" id="KW-0540">Nuclease</keyword>
<name>A0A523UNQ7_UNCT6</name>
<dbReference type="InterPro" id="IPR050556">
    <property type="entry name" value="Type_II_TA_system_RNase"/>
</dbReference>